<proteinExistence type="predicted"/>
<dbReference type="Proteomes" id="UP001500021">
    <property type="component" value="Unassembled WGS sequence"/>
</dbReference>
<evidence type="ECO:0000313" key="3">
    <source>
        <dbReference type="Proteomes" id="UP001500021"/>
    </source>
</evidence>
<name>A0ABN1L2N0_9GAMM</name>
<dbReference type="InterPro" id="IPR008964">
    <property type="entry name" value="Invasin/intimin_cell_adhesion"/>
</dbReference>
<keyword evidence="3" id="KW-1185">Reference proteome</keyword>
<accession>A0ABN1L2N0</accession>
<dbReference type="Pfam" id="PF02368">
    <property type="entry name" value="Big_2"/>
    <property type="match status" value="1"/>
</dbReference>
<dbReference type="PROSITE" id="PS51257">
    <property type="entry name" value="PROKAR_LIPOPROTEIN"/>
    <property type="match status" value="1"/>
</dbReference>
<dbReference type="SUPFAM" id="SSF49373">
    <property type="entry name" value="Invasin/intimin cell-adhesion fragments"/>
    <property type="match status" value="1"/>
</dbReference>
<evidence type="ECO:0000313" key="2">
    <source>
        <dbReference type="EMBL" id="GAA0810891.1"/>
    </source>
</evidence>
<dbReference type="Gene3D" id="2.60.40.1080">
    <property type="match status" value="2"/>
</dbReference>
<reference evidence="2 3" key="1">
    <citation type="journal article" date="2019" name="Int. J. Syst. Evol. Microbiol.">
        <title>The Global Catalogue of Microorganisms (GCM) 10K type strain sequencing project: providing services to taxonomists for standard genome sequencing and annotation.</title>
        <authorList>
            <consortium name="The Broad Institute Genomics Platform"/>
            <consortium name="The Broad Institute Genome Sequencing Center for Infectious Disease"/>
            <person name="Wu L."/>
            <person name="Ma J."/>
        </authorList>
    </citation>
    <scope>NUCLEOTIDE SEQUENCE [LARGE SCALE GENOMIC DNA]</scope>
    <source>
        <strain evidence="2 3">JCM 15608</strain>
    </source>
</reference>
<protein>
    <recommendedName>
        <fullName evidence="1">BIG2 domain-containing protein</fullName>
    </recommendedName>
</protein>
<organism evidence="2 3">
    <name type="scientific">Colwellia asteriadis</name>
    <dbReference type="NCBI Taxonomy" id="517723"/>
    <lineage>
        <taxon>Bacteria</taxon>
        <taxon>Pseudomonadati</taxon>
        <taxon>Pseudomonadota</taxon>
        <taxon>Gammaproteobacteria</taxon>
        <taxon>Alteromonadales</taxon>
        <taxon>Colwelliaceae</taxon>
        <taxon>Colwellia</taxon>
    </lineage>
</organism>
<comment type="caution">
    <text evidence="2">The sequence shown here is derived from an EMBL/GenBank/DDBJ whole genome shotgun (WGS) entry which is preliminary data.</text>
</comment>
<dbReference type="InterPro" id="IPR003343">
    <property type="entry name" value="Big_2"/>
</dbReference>
<feature type="domain" description="BIG2" evidence="1">
    <location>
        <begin position="52"/>
        <end position="140"/>
    </location>
</feature>
<evidence type="ECO:0000259" key="1">
    <source>
        <dbReference type="SMART" id="SM00635"/>
    </source>
</evidence>
<dbReference type="EMBL" id="BAAAFA010000001">
    <property type="protein sequence ID" value="GAA0810891.1"/>
    <property type="molecule type" value="Genomic_DNA"/>
</dbReference>
<dbReference type="SMART" id="SM00635">
    <property type="entry name" value="BID_2"/>
    <property type="match status" value="1"/>
</dbReference>
<dbReference type="RefSeq" id="WP_343814033.1">
    <property type="nucleotide sequence ID" value="NZ_BAAAFA010000001.1"/>
</dbReference>
<sequence>MQNIKNLTSVSYAYISSLLISVTLLSGCGSDGDSENLAKAVKLEAQRQNGTIIESFVISGGQTRLTKDDTHQLTAMGTDNKGKTRDVTKELTWSSGDESIATVNEKTGLVTAIKNTEENQGIVVITAKTDNDITRDVSLSVSNEAPESIVLKQISPEQGNINTCIAAKINADVTYKDGYQSLNTTRGVSFSVDDNSTAVINDEGDLFTSAASPEDTIISASMTNKVIGLLAVTADPSNLSELIIISDDEEVTDRITMNVGKRLQLNAQATLLAEVSEDTFDIDNSVSWRTTPNNTQIGLTKKGDNKGTLLALKPGVVQVMANCGGEEAKAIIEIKGEADIEDLQINDGEDELTVGLDDSITLTLSANYTNTPSTLNVTEFAQWLIDGGTESDLINVELVETGTDTANYKITANKITTGTVVISAAYDNNETSVRINIEVSE</sequence>
<gene>
    <name evidence="2" type="ORF">GCM10009111_02570</name>
</gene>